<evidence type="ECO:0000256" key="2">
    <source>
        <dbReference type="ARBA" id="ARBA00022679"/>
    </source>
</evidence>
<dbReference type="Proteomes" id="UP000236630">
    <property type="component" value="Unassembled WGS sequence"/>
</dbReference>
<dbReference type="GO" id="GO:0032259">
    <property type="term" value="P:methylation"/>
    <property type="evidence" value="ECO:0007669"/>
    <property type="project" value="UniProtKB-KW"/>
</dbReference>
<keyword evidence="2" id="KW-0808">Transferase</keyword>
<reference evidence="5 6" key="1">
    <citation type="journal article" date="2017" name="Front. Genet.">
        <title>Draft sequencing of the heterozygous diploid genome of Satsuma (Citrus unshiu Marc.) using a hybrid assembly approach.</title>
        <authorList>
            <person name="Shimizu T."/>
            <person name="Tanizawa Y."/>
            <person name="Mochizuki T."/>
            <person name="Nagasaki H."/>
            <person name="Yoshioka T."/>
            <person name="Toyoda A."/>
            <person name="Fujiyama A."/>
            <person name="Kaminuma E."/>
            <person name="Nakamura Y."/>
        </authorList>
    </citation>
    <scope>NUCLEOTIDE SEQUENCE [LARGE SCALE GENOMIC DNA]</scope>
    <source>
        <strain evidence="6">cv. Miyagawa wase</strain>
    </source>
</reference>
<keyword evidence="6" id="KW-1185">Reference proteome</keyword>
<dbReference type="Gene3D" id="3.40.50.150">
    <property type="entry name" value="Vaccinia Virus protein VP39"/>
    <property type="match status" value="1"/>
</dbReference>
<dbReference type="GO" id="GO:0008171">
    <property type="term" value="F:O-methyltransferase activity"/>
    <property type="evidence" value="ECO:0007669"/>
    <property type="project" value="InterPro"/>
</dbReference>
<feature type="domain" description="O-methyltransferase C-terminal" evidence="4">
    <location>
        <begin position="103"/>
        <end position="216"/>
    </location>
</feature>
<dbReference type="InterPro" id="IPR001077">
    <property type="entry name" value="COMT_C"/>
</dbReference>
<dbReference type="EMBL" id="BDQV01000217">
    <property type="protein sequence ID" value="GAY59705.1"/>
    <property type="molecule type" value="Genomic_DNA"/>
</dbReference>
<evidence type="ECO:0000313" key="6">
    <source>
        <dbReference type="Proteomes" id="UP000236630"/>
    </source>
</evidence>
<sequence>MTPTQNLRRRSKTLCHATNQCLSFANGSQISYRLIILELIAKVAQVLSVPKQIASSACPQRWCFTFQPLSRESRQIVIGKLTQYLKVAIPFNMGLRGMNTITSINGKDPKIQQDFNQWNVFSCYHYHEEFLKIPKALRPQVSFDVVVEIGASLNMIISKYPIIKGINFEFTTCIFRMLSLPGIEHVAETCSSVFQGDAIFMKWICHNWSEEACVKI</sequence>
<protein>
    <recommendedName>
        <fullName evidence="4">O-methyltransferase C-terminal domain-containing protein</fullName>
    </recommendedName>
</protein>
<evidence type="ECO:0000313" key="5">
    <source>
        <dbReference type="EMBL" id="GAY59705.1"/>
    </source>
</evidence>
<dbReference type="STRING" id="55188.A0A2H5Q5Z6"/>
<dbReference type="Pfam" id="PF00891">
    <property type="entry name" value="Methyltransf_2"/>
    <property type="match status" value="1"/>
</dbReference>
<accession>A0A2H5Q5Z6</accession>
<evidence type="ECO:0000256" key="1">
    <source>
        <dbReference type="ARBA" id="ARBA00022603"/>
    </source>
</evidence>
<keyword evidence="1" id="KW-0489">Methyltransferase</keyword>
<organism evidence="5 6">
    <name type="scientific">Citrus unshiu</name>
    <name type="common">Satsuma mandarin</name>
    <name type="synonym">Citrus nobilis var. unshiu</name>
    <dbReference type="NCBI Taxonomy" id="55188"/>
    <lineage>
        <taxon>Eukaryota</taxon>
        <taxon>Viridiplantae</taxon>
        <taxon>Streptophyta</taxon>
        <taxon>Embryophyta</taxon>
        <taxon>Tracheophyta</taxon>
        <taxon>Spermatophyta</taxon>
        <taxon>Magnoliopsida</taxon>
        <taxon>eudicotyledons</taxon>
        <taxon>Gunneridae</taxon>
        <taxon>Pentapetalae</taxon>
        <taxon>rosids</taxon>
        <taxon>malvids</taxon>
        <taxon>Sapindales</taxon>
        <taxon>Rutaceae</taxon>
        <taxon>Aurantioideae</taxon>
        <taxon>Citrus</taxon>
    </lineage>
</organism>
<dbReference type="EMBL" id="BDQV01000217">
    <property type="protein sequence ID" value="GAY59706.1"/>
    <property type="molecule type" value="Genomic_DNA"/>
</dbReference>
<gene>
    <name evidence="5" type="ORF">CUMW_196560</name>
</gene>
<dbReference type="PANTHER" id="PTHR11746">
    <property type="entry name" value="O-METHYLTRANSFERASE"/>
    <property type="match status" value="1"/>
</dbReference>
<keyword evidence="3" id="KW-0949">S-adenosyl-L-methionine</keyword>
<comment type="caution">
    <text evidence="5">The sequence shown here is derived from an EMBL/GenBank/DDBJ whole genome shotgun (WGS) entry which is preliminary data.</text>
</comment>
<dbReference type="EMBL" id="BDQV01000217">
    <property type="protein sequence ID" value="GAY59707.1"/>
    <property type="molecule type" value="Genomic_DNA"/>
</dbReference>
<dbReference type="AlphaFoldDB" id="A0A2H5Q5Z6"/>
<proteinExistence type="predicted"/>
<dbReference type="InterPro" id="IPR016461">
    <property type="entry name" value="COMT-like"/>
</dbReference>
<evidence type="ECO:0000259" key="4">
    <source>
        <dbReference type="Pfam" id="PF00891"/>
    </source>
</evidence>
<dbReference type="InterPro" id="IPR029063">
    <property type="entry name" value="SAM-dependent_MTases_sf"/>
</dbReference>
<evidence type="ECO:0000256" key="3">
    <source>
        <dbReference type="ARBA" id="ARBA00022691"/>
    </source>
</evidence>
<name>A0A2H5Q5Z6_CITUN</name>